<comment type="similarity">
    <text evidence="2">Belongs to the UPF0389 family.</text>
</comment>
<protein>
    <submittedName>
        <fullName evidence="7">SFRICE_008488</fullName>
    </submittedName>
    <submittedName>
        <fullName evidence="9">UPF0389 protein CG9231</fullName>
    </submittedName>
</protein>
<evidence type="ECO:0000256" key="1">
    <source>
        <dbReference type="ARBA" id="ARBA00004167"/>
    </source>
</evidence>
<evidence type="ECO:0000256" key="4">
    <source>
        <dbReference type="ARBA" id="ARBA00022989"/>
    </source>
</evidence>
<dbReference type="GO" id="GO:0016020">
    <property type="term" value="C:membrane"/>
    <property type="evidence" value="ECO:0007669"/>
    <property type="project" value="UniProtKB-SubCell"/>
</dbReference>
<keyword evidence="3 6" id="KW-0812">Transmembrane</keyword>
<keyword evidence="8" id="KW-1185">Reference proteome</keyword>
<keyword evidence="4 6" id="KW-1133">Transmembrane helix</keyword>
<comment type="subcellular location">
    <subcellularLocation>
        <location evidence="1">Membrane</location>
        <topology evidence="1">Single-pass membrane protein</topology>
    </subcellularLocation>
</comment>
<reference evidence="9" key="2">
    <citation type="submission" date="2025-04" db="UniProtKB">
        <authorList>
            <consortium name="RefSeq"/>
        </authorList>
    </citation>
    <scope>IDENTIFICATION</scope>
    <source>
        <tissue evidence="9">Whole larval tissue</tissue>
    </source>
</reference>
<dbReference type="PANTHER" id="PTHR13674">
    <property type="entry name" value="GROWTH AND TRANSFORMATION-DEPENDENT PROTEIN"/>
    <property type="match status" value="1"/>
</dbReference>
<dbReference type="InterPro" id="IPR009432">
    <property type="entry name" value="DUF1075"/>
</dbReference>
<gene>
    <name evidence="9" type="primary">LOC118268267</name>
    <name evidence="7" type="ORF">SFRICE_008488</name>
</gene>
<name>A0A2H1WUQ7_SPOFR</name>
<dbReference type="GeneID" id="118268267"/>
<evidence type="ECO:0000256" key="2">
    <source>
        <dbReference type="ARBA" id="ARBA00007363"/>
    </source>
</evidence>
<dbReference type="PANTHER" id="PTHR13674:SF5">
    <property type="entry name" value="UPF0389 PROTEIN CG9231"/>
    <property type="match status" value="1"/>
</dbReference>
<evidence type="ECO:0000256" key="6">
    <source>
        <dbReference type="SAM" id="Phobius"/>
    </source>
</evidence>
<evidence type="ECO:0000313" key="9">
    <source>
        <dbReference type="RefSeq" id="XP_035438578.1"/>
    </source>
</evidence>
<evidence type="ECO:0000313" key="7">
    <source>
        <dbReference type="EMBL" id="SOQ56809.1"/>
    </source>
</evidence>
<dbReference type="Pfam" id="PF06388">
    <property type="entry name" value="DUF1075"/>
    <property type="match status" value="1"/>
</dbReference>
<feature type="transmembrane region" description="Helical" evidence="6">
    <location>
        <begin position="84"/>
        <end position="103"/>
    </location>
</feature>
<accession>A0A2H1WUQ7</accession>
<dbReference type="AlphaFoldDB" id="A0A2H1WUQ7"/>
<sequence length="141" mass="15673">MNKIISLRLRPCLCSVKRNFCAPPPNTPPSSASGPTSMAPRYKPTDFQKFILVWTKKYKSKEEVPTYVSAEIIDKSRSQARIKIANVLMLLTALASFGAILAGKSAAKRGESVHQYNLDWHKKYEEDFKAKEAAAAAKANK</sequence>
<proteinExistence type="inferred from homology"/>
<keyword evidence="5 6" id="KW-0472">Membrane</keyword>
<reference evidence="7" key="1">
    <citation type="submission" date="2016-07" db="EMBL/GenBank/DDBJ databases">
        <authorList>
            <person name="Bretaudeau A."/>
        </authorList>
    </citation>
    <scope>NUCLEOTIDE SEQUENCE</scope>
    <source>
        <strain evidence="7">Rice</strain>
        <tissue evidence="7">Whole body</tissue>
    </source>
</reference>
<dbReference type="OrthoDB" id="8193498at2759"/>
<evidence type="ECO:0000256" key="5">
    <source>
        <dbReference type="ARBA" id="ARBA00023136"/>
    </source>
</evidence>
<evidence type="ECO:0000313" key="8">
    <source>
        <dbReference type="Proteomes" id="UP000829999"/>
    </source>
</evidence>
<dbReference type="RefSeq" id="XP_035438578.1">
    <property type="nucleotide sequence ID" value="XM_035582685.2"/>
</dbReference>
<organism evidence="7">
    <name type="scientific">Spodoptera frugiperda</name>
    <name type="common">Fall armyworm</name>
    <dbReference type="NCBI Taxonomy" id="7108"/>
    <lineage>
        <taxon>Eukaryota</taxon>
        <taxon>Metazoa</taxon>
        <taxon>Ecdysozoa</taxon>
        <taxon>Arthropoda</taxon>
        <taxon>Hexapoda</taxon>
        <taxon>Insecta</taxon>
        <taxon>Pterygota</taxon>
        <taxon>Neoptera</taxon>
        <taxon>Endopterygota</taxon>
        <taxon>Lepidoptera</taxon>
        <taxon>Glossata</taxon>
        <taxon>Ditrysia</taxon>
        <taxon>Noctuoidea</taxon>
        <taxon>Noctuidae</taxon>
        <taxon>Amphipyrinae</taxon>
        <taxon>Spodoptera</taxon>
    </lineage>
</organism>
<dbReference type="Proteomes" id="UP000829999">
    <property type="component" value="Chromosome 29"/>
</dbReference>
<dbReference type="EMBL" id="ODYU01011211">
    <property type="protein sequence ID" value="SOQ56809.1"/>
    <property type="molecule type" value="Genomic_DNA"/>
</dbReference>
<evidence type="ECO:0000256" key="3">
    <source>
        <dbReference type="ARBA" id="ARBA00022692"/>
    </source>
</evidence>